<sequence length="297" mass="31342">MNKRLFLLGLLACLGDAFALQPDKLANGLPTTYCFTYLSTFLELGPLPTGVQPPGSTVTVIGGTTVTIPGGTVSIPGATVTVIGGTTVTIPGSTISTIPSVTTATSISLSAASSTTSSVSTTAPVARPVIFFVSPQVGGAKRDLQKRDLGGFVNHDVGINRESCNAATVFYFFQDQLLDAGNPIFYNPGETFKPLRNAGVAPSTAFTKTFVNVGGVLRFINSGIPGGQATFCQDPTGQVFITFNGRPAGCQTVLLYAYGLRQRPDCWWHASHGSDNDVLIHFHVIPFAHDFWLAHVN</sequence>
<dbReference type="RefSeq" id="XP_049123630.1">
    <property type="nucleotide sequence ID" value="XM_049267673.1"/>
</dbReference>
<dbReference type="AlphaFoldDB" id="A0AA37L6Y3"/>
<proteinExistence type="predicted"/>
<dbReference type="EMBL" id="BQXU01000002">
    <property type="protein sequence ID" value="GKT41280.1"/>
    <property type="molecule type" value="Genomic_DNA"/>
</dbReference>
<evidence type="ECO:0000313" key="3">
    <source>
        <dbReference type="EMBL" id="GKT41280.1"/>
    </source>
</evidence>
<feature type="chain" id="PRO_5041336947" description="DUF7908 domain-containing protein" evidence="1">
    <location>
        <begin position="20"/>
        <end position="297"/>
    </location>
</feature>
<reference evidence="3 4" key="1">
    <citation type="submission" date="2022-03" db="EMBL/GenBank/DDBJ databases">
        <title>Genome data of Colletotrichum spp.</title>
        <authorList>
            <person name="Utami Y.D."/>
            <person name="Hiruma K."/>
        </authorList>
    </citation>
    <scope>NUCLEOTIDE SEQUENCE [LARGE SCALE GENOMIC DNA]</scope>
    <source>
        <strain evidence="3 4">MAFF 239500</strain>
    </source>
</reference>
<evidence type="ECO:0000313" key="4">
    <source>
        <dbReference type="Proteomes" id="UP001055115"/>
    </source>
</evidence>
<dbReference type="GeneID" id="73322263"/>
<evidence type="ECO:0000259" key="2">
    <source>
        <dbReference type="Pfam" id="PF25485"/>
    </source>
</evidence>
<dbReference type="Proteomes" id="UP001055115">
    <property type="component" value="Unassembled WGS sequence"/>
</dbReference>
<feature type="signal peptide" evidence="1">
    <location>
        <begin position="1"/>
        <end position="19"/>
    </location>
</feature>
<comment type="caution">
    <text evidence="3">The sequence shown here is derived from an EMBL/GenBank/DDBJ whole genome shotgun (WGS) entry which is preliminary data.</text>
</comment>
<dbReference type="InterPro" id="IPR057230">
    <property type="entry name" value="DUF7908"/>
</dbReference>
<protein>
    <recommendedName>
        <fullName evidence="2">DUF7908 domain-containing protein</fullName>
    </recommendedName>
</protein>
<organism evidence="3 4">
    <name type="scientific">Colletotrichum spaethianum</name>
    <dbReference type="NCBI Taxonomy" id="700344"/>
    <lineage>
        <taxon>Eukaryota</taxon>
        <taxon>Fungi</taxon>
        <taxon>Dikarya</taxon>
        <taxon>Ascomycota</taxon>
        <taxon>Pezizomycotina</taxon>
        <taxon>Sordariomycetes</taxon>
        <taxon>Hypocreomycetidae</taxon>
        <taxon>Glomerellales</taxon>
        <taxon>Glomerellaceae</taxon>
        <taxon>Colletotrichum</taxon>
        <taxon>Colletotrichum spaethianum species complex</taxon>
    </lineage>
</organism>
<dbReference type="Pfam" id="PF25485">
    <property type="entry name" value="DUF7908"/>
    <property type="match status" value="1"/>
</dbReference>
<feature type="domain" description="DUF7908" evidence="2">
    <location>
        <begin position="130"/>
        <end position="258"/>
    </location>
</feature>
<keyword evidence="4" id="KW-1185">Reference proteome</keyword>
<name>A0AA37L6Y3_9PEZI</name>
<gene>
    <name evidence="3" type="ORF">ColSpa_01461</name>
</gene>
<keyword evidence="1" id="KW-0732">Signal</keyword>
<accession>A0AA37L6Y3</accession>
<evidence type="ECO:0000256" key="1">
    <source>
        <dbReference type="SAM" id="SignalP"/>
    </source>
</evidence>